<dbReference type="AlphaFoldDB" id="A0A3S1A429"/>
<dbReference type="EMBL" id="RQTK01000040">
    <property type="protein sequence ID" value="RUS90107.1"/>
    <property type="molecule type" value="Genomic_DNA"/>
</dbReference>
<protein>
    <submittedName>
        <fullName evidence="1">Uncharacterized protein</fullName>
    </submittedName>
</protein>
<organism evidence="1 2">
    <name type="scientific">Elysia chlorotica</name>
    <name type="common">Eastern emerald elysia</name>
    <name type="synonym">Sea slug</name>
    <dbReference type="NCBI Taxonomy" id="188477"/>
    <lineage>
        <taxon>Eukaryota</taxon>
        <taxon>Metazoa</taxon>
        <taxon>Spiralia</taxon>
        <taxon>Lophotrochozoa</taxon>
        <taxon>Mollusca</taxon>
        <taxon>Gastropoda</taxon>
        <taxon>Heterobranchia</taxon>
        <taxon>Euthyneura</taxon>
        <taxon>Panpulmonata</taxon>
        <taxon>Sacoglossa</taxon>
        <taxon>Placobranchoidea</taxon>
        <taxon>Plakobranchidae</taxon>
        <taxon>Elysia</taxon>
    </lineage>
</organism>
<evidence type="ECO:0000313" key="1">
    <source>
        <dbReference type="EMBL" id="RUS90107.1"/>
    </source>
</evidence>
<name>A0A3S1A429_ELYCH</name>
<evidence type="ECO:0000313" key="2">
    <source>
        <dbReference type="Proteomes" id="UP000271974"/>
    </source>
</evidence>
<dbReference type="Proteomes" id="UP000271974">
    <property type="component" value="Unassembled WGS sequence"/>
</dbReference>
<feature type="non-terminal residue" evidence="1">
    <location>
        <position position="1"/>
    </location>
</feature>
<reference evidence="1 2" key="1">
    <citation type="submission" date="2019-01" db="EMBL/GenBank/DDBJ databases">
        <title>A draft genome assembly of the solar-powered sea slug Elysia chlorotica.</title>
        <authorList>
            <person name="Cai H."/>
            <person name="Li Q."/>
            <person name="Fang X."/>
            <person name="Li J."/>
            <person name="Curtis N.E."/>
            <person name="Altenburger A."/>
            <person name="Shibata T."/>
            <person name="Feng M."/>
            <person name="Maeda T."/>
            <person name="Schwartz J.A."/>
            <person name="Shigenobu S."/>
            <person name="Lundholm N."/>
            <person name="Nishiyama T."/>
            <person name="Yang H."/>
            <person name="Hasebe M."/>
            <person name="Li S."/>
            <person name="Pierce S.K."/>
            <person name="Wang J."/>
        </authorList>
    </citation>
    <scope>NUCLEOTIDE SEQUENCE [LARGE SCALE GENOMIC DNA]</scope>
    <source>
        <strain evidence="1">EC2010</strain>
        <tissue evidence="1">Whole organism of an adult</tissue>
    </source>
</reference>
<keyword evidence="2" id="KW-1185">Reference proteome</keyword>
<feature type="non-terminal residue" evidence="1">
    <location>
        <position position="145"/>
    </location>
</feature>
<proteinExistence type="predicted"/>
<comment type="caution">
    <text evidence="1">The sequence shown here is derived from an EMBL/GenBank/DDBJ whole genome shotgun (WGS) entry which is preliminary data.</text>
</comment>
<gene>
    <name evidence="1" type="ORF">EGW08_002149</name>
</gene>
<accession>A0A3S1A429</accession>
<sequence>DIFTLVLLRDGDVFSSRLEFILLHSTKRIVLHREGMVQHVLYHPAEAAVQVWVHTLQVVQCDGLAQQLLVERHREPPVQVVAVEDGHADHAPHKVEVRQLTYRVNSRVRVDLQSVDIISRVLKQAVVRVEHLVGQQVEPFSAEKT</sequence>